<name>A0AC11B9L0_SHEEP</name>
<evidence type="ECO:0000313" key="1">
    <source>
        <dbReference type="Ensembl" id="ENSOARP00020010637.2"/>
    </source>
</evidence>
<proteinExistence type="predicted"/>
<accession>A0AC11B9L0</accession>
<reference evidence="1" key="3">
    <citation type="submission" date="2025-09" db="UniProtKB">
        <authorList>
            <consortium name="Ensembl"/>
        </authorList>
    </citation>
    <scope>IDENTIFICATION</scope>
</reference>
<protein>
    <submittedName>
        <fullName evidence="1">Uncharacterized protein</fullName>
    </submittedName>
</protein>
<organism evidence="1">
    <name type="scientific">Ovis aries</name>
    <name type="common">Sheep</name>
    <dbReference type="NCBI Taxonomy" id="9940"/>
    <lineage>
        <taxon>Eukaryota</taxon>
        <taxon>Metazoa</taxon>
        <taxon>Chordata</taxon>
        <taxon>Craniata</taxon>
        <taxon>Vertebrata</taxon>
        <taxon>Euteleostomi</taxon>
        <taxon>Mammalia</taxon>
        <taxon>Eutheria</taxon>
        <taxon>Laurasiatheria</taxon>
        <taxon>Artiodactyla</taxon>
        <taxon>Ruminantia</taxon>
        <taxon>Pecora</taxon>
        <taxon>Bovidae</taxon>
        <taxon>Caprinae</taxon>
        <taxon>Ovis</taxon>
    </lineage>
</organism>
<sequence length="1121" mass="129062">MKKSFGFRRKKGISPFGSSVNPVRDSGHRINFRGPCIQDKDLRKIHKAASVSNVAKVQQVLLPRRNGLNDREKMNRFPNKPGVDLGPTSDDEVLDSKTKEGATKSELVAEKSDTDIIDRAPQEQTNHDHLSSVDGAHKNTRSDMLSALGLGEEEDIESPRDSEQSISESLPQKYVDHLSGTAGERGKKTLNVQVEDSPEKYPNMKPAVRMKNYVPNKTVRMKDLQTSGSELSTKLDLEMISEEEQENLGDENNHSQIEEEKKHKSSEVEVSDNVCNAADESGLIQQRKSGGNSNQEFPAMENEDSDSNPGVHKKEVKKKNNDKRTPEECVIAPVFEKTDSLTGGLLHVNDDSILREVDQDDDRPARKTPYEKKKVKEQMNYVNDLDDLTQSSEMVSEDGDALCSTNSTLQAEPLDLGCEALFSHHADSGSLLKIQDAIFSHDRLVDFQRKHCELLRGEIHRMKSKFCELQKELSETKEVKSQLERQKVEWEQEHRSLRFTLKQEEENRRNANMLYEKIREQLRRNEDKYSKEVEMKQQLELSLRALEMELKTVTNNQSQASAGPEEPKDLLCKNQMLQDEIAMLKLEIDTVKNQNLEKEKNYFEDIEIVKAKNDDAQKAIKLNEERLTKTISQYTGQLNVLTAENTMLKSKLENEKENKQRLEIEVESYRSRLAGAFHDHDQDQTSQRDLELAFQKAKDEWLCLQDKMKSDVANLKEKNEALSQQLSSAESKFHQVKIKLQHTRDNLREKTLMLERVQRDLRQAECQKQETEHMYQNEQGKVNKYLGKQDSLEEALSQLQSENILLRQQLDDTQNKANSKEKTDISIQDQFQRIVRKLHAENEKQGLMLEERNKELIQERNHLKERMYQYENEKTEREAVVRQLQQELADALQKKSMSEASLEIMSSYLAKLEAETQDFKNNLHQPTSQIQAGSQQMELRIKDLESELSKMKTLQEDSNKAELEKYKHLYLVELEVRKSLQNKLDKTDERLIETRAELEVEKQQNRSIHSTLSTRPVLESSSVGNFNPASGFNTNVISRANRRFSTSIPCPSNDSMETYLTKMQQELDRSITREIRKVDAEFASDAFTVSQVSADGSNVYDDQILKTKAQYTQILKEKFMI</sequence>
<dbReference type="Ensembl" id="ENSOART00020012915.2">
    <property type="protein sequence ID" value="ENSOARP00020010637.2"/>
    <property type="gene ID" value="ENSOARG00020007584.2"/>
</dbReference>
<reference evidence="1" key="2">
    <citation type="submission" date="2025-08" db="UniProtKB">
        <authorList>
            <consortium name="Ensembl"/>
        </authorList>
    </citation>
    <scope>IDENTIFICATION</scope>
</reference>
<reference evidence="1" key="1">
    <citation type="submission" date="2020-11" db="EMBL/GenBank/DDBJ databases">
        <authorList>
            <person name="Davenport K.M."/>
            <person name="Bickhart D.M."/>
            <person name="Smith T.P.L."/>
            <person name="Murdoch B.M."/>
            <person name="Rosen B.D."/>
        </authorList>
    </citation>
    <scope>NUCLEOTIDE SEQUENCE [LARGE SCALE GENOMIC DNA]</scope>
    <source>
        <strain evidence="1">OAR_USU_Benz2616</strain>
    </source>
</reference>